<dbReference type="GO" id="GO:0016798">
    <property type="term" value="F:hydrolase activity, acting on glycosyl bonds"/>
    <property type="evidence" value="ECO:0007669"/>
    <property type="project" value="UniProtKB-KW"/>
</dbReference>
<dbReference type="Proteomes" id="UP000655287">
    <property type="component" value="Unassembled WGS sequence"/>
</dbReference>
<dbReference type="Pfam" id="PF01833">
    <property type="entry name" value="TIG"/>
    <property type="match status" value="1"/>
</dbReference>
<evidence type="ECO:0000313" key="6">
    <source>
        <dbReference type="Proteomes" id="UP000655287"/>
    </source>
</evidence>
<name>A0A919R2R6_9ACTN</name>
<keyword evidence="2" id="KW-0119">Carbohydrate metabolism</keyword>
<keyword evidence="6" id="KW-1185">Reference proteome</keyword>
<dbReference type="RefSeq" id="WP_203985053.1">
    <property type="nucleotide sequence ID" value="NZ_BOOU01000044.1"/>
</dbReference>
<dbReference type="InterPro" id="IPR013783">
    <property type="entry name" value="Ig-like_fold"/>
</dbReference>
<dbReference type="SUPFAM" id="SSF49265">
    <property type="entry name" value="Fibronectin type III"/>
    <property type="match status" value="1"/>
</dbReference>
<protein>
    <recommendedName>
        <fullName evidence="4">Fibronectin type-III domain-containing protein</fullName>
    </recommendedName>
</protein>
<keyword evidence="2" id="KW-0624">Polysaccharide degradation</keyword>
<gene>
    <name evidence="5" type="ORF">Sru01_29600</name>
</gene>
<keyword evidence="1" id="KW-0326">Glycosidase</keyword>
<sequence>MSGERTTTVRWPWHRRRHAAGSVAAPAVAVVTAAVTAAAAALQLIAPPAALAQGNVLFAQGFHGNVPDPAYPVVLPALPSGPATTNAACLTATGGAGPGLHSCADAADPPGAGALRLTGTGDYLTGGVFAATSVPAPQGLDVRFNTYQYGGTGADGIAFVLAAVDPADPRPPGTLGQSGGGLGYSMAQAGHPPAGPVDLPGLSHAYLGVGLDVYGSFSASWPQGRDCADPPFIGRRMPGQVVVRGPGDGTTGYCGLASSAVNLESPPLNLEGPTRADSRVPVQVLINPTGTAHTSGTGAVVPARSFSVVFTDLGGVQYTVGGPLPTVPAGLYPPGWLTAEGTPRQLAFGWVASTGAATDVHEIDDVTVTGFTDVPVLGVAQTAYAPATLAPGAPVTYLVRPSVAAGVSETRPVTVVETPPAGVVPIAAAGEGWECRPPAAGRISCTNAQTPFPAGRPLPPLTVSATVTAGRGRAGALAVTPDDIRTGSVVVAYSDDAVPAVATLTPLGVPPAPPSGLSATPAAGPPAGGGQVVIAGSGLAGATVVRVGTPEQQQAGTAVALPRCPAGPAAGCFTQDASGQVVIAAMPPGAAGPVQITVVTLGAAGSAAYTYQAVAPPGAPRAVSAVAAERAATLTWVAPAGPVTGYVVTPFRLGVMQRPWHLSGDLTGVTVTGLDAGVPYTFTVTALNDSGAGPRSAASAAVVPGPVPQPPGGGCAVHRPGRCARR</sequence>
<dbReference type="InterPro" id="IPR013320">
    <property type="entry name" value="ConA-like_dom_sf"/>
</dbReference>
<comment type="caution">
    <text evidence="5">The sequence shown here is derived from an EMBL/GenBank/DDBJ whole genome shotgun (WGS) entry which is preliminary data.</text>
</comment>
<feature type="domain" description="Fibronectin type-III" evidence="4">
    <location>
        <begin position="616"/>
        <end position="706"/>
    </location>
</feature>
<dbReference type="InterPro" id="IPR003961">
    <property type="entry name" value="FN3_dom"/>
</dbReference>
<organism evidence="5 6">
    <name type="scientific">Sphaerisporangium rufum</name>
    <dbReference type="NCBI Taxonomy" id="1381558"/>
    <lineage>
        <taxon>Bacteria</taxon>
        <taxon>Bacillati</taxon>
        <taxon>Actinomycetota</taxon>
        <taxon>Actinomycetes</taxon>
        <taxon>Streptosporangiales</taxon>
        <taxon>Streptosporangiaceae</taxon>
        <taxon>Sphaerisporangium</taxon>
    </lineage>
</organism>
<dbReference type="CDD" id="cd00063">
    <property type="entry name" value="FN3"/>
    <property type="match status" value="1"/>
</dbReference>
<dbReference type="EMBL" id="BOOU01000044">
    <property type="protein sequence ID" value="GII77978.1"/>
    <property type="molecule type" value="Genomic_DNA"/>
</dbReference>
<reference evidence="5" key="1">
    <citation type="submission" date="2021-01" db="EMBL/GenBank/DDBJ databases">
        <title>Whole genome shotgun sequence of Sphaerisporangium rufum NBRC 109079.</title>
        <authorList>
            <person name="Komaki H."/>
            <person name="Tamura T."/>
        </authorList>
    </citation>
    <scope>NUCLEOTIDE SEQUENCE</scope>
    <source>
        <strain evidence="5">NBRC 109079</strain>
    </source>
</reference>
<accession>A0A919R2R6</accession>
<dbReference type="Gene3D" id="2.60.120.200">
    <property type="match status" value="1"/>
</dbReference>
<proteinExistence type="predicted"/>
<evidence type="ECO:0000256" key="1">
    <source>
        <dbReference type="ARBA" id="ARBA00023295"/>
    </source>
</evidence>
<dbReference type="InterPro" id="IPR036116">
    <property type="entry name" value="FN3_sf"/>
</dbReference>
<evidence type="ECO:0000256" key="3">
    <source>
        <dbReference type="SAM" id="MobiDB-lite"/>
    </source>
</evidence>
<evidence type="ECO:0000259" key="4">
    <source>
        <dbReference type="PROSITE" id="PS50853"/>
    </source>
</evidence>
<dbReference type="PROSITE" id="PS50853">
    <property type="entry name" value="FN3"/>
    <property type="match status" value="1"/>
</dbReference>
<feature type="region of interest" description="Disordered" evidence="3">
    <location>
        <begin position="707"/>
        <end position="726"/>
    </location>
</feature>
<evidence type="ECO:0000313" key="5">
    <source>
        <dbReference type="EMBL" id="GII77978.1"/>
    </source>
</evidence>
<keyword evidence="1" id="KW-0378">Hydrolase</keyword>
<dbReference type="InterPro" id="IPR002909">
    <property type="entry name" value="IPT_dom"/>
</dbReference>
<dbReference type="AlphaFoldDB" id="A0A919R2R6"/>
<evidence type="ECO:0000256" key="2">
    <source>
        <dbReference type="ARBA" id="ARBA00023326"/>
    </source>
</evidence>
<dbReference type="Pfam" id="PF00041">
    <property type="entry name" value="fn3"/>
    <property type="match status" value="1"/>
</dbReference>
<dbReference type="SMART" id="SM00060">
    <property type="entry name" value="FN3"/>
    <property type="match status" value="1"/>
</dbReference>
<dbReference type="SUPFAM" id="SSF49899">
    <property type="entry name" value="Concanavalin A-like lectins/glucanases"/>
    <property type="match status" value="1"/>
</dbReference>
<dbReference type="GO" id="GO:0000272">
    <property type="term" value="P:polysaccharide catabolic process"/>
    <property type="evidence" value="ECO:0007669"/>
    <property type="project" value="UniProtKB-KW"/>
</dbReference>
<dbReference type="Gene3D" id="2.60.40.10">
    <property type="entry name" value="Immunoglobulins"/>
    <property type="match status" value="2"/>
</dbReference>